<dbReference type="AlphaFoldDB" id="A0A1Y1QMS6"/>
<sequence length="350" mass="38326">MNNQWYSLGVLRLLLLVILSVFNATAVAGVAAYQQPESNASLWQKVSAWAQHLPFNTEATPGFRWIETPSLHSEPQQRTVAPGGMFRRAEKGPHIGVNGVAPVAAAYPSSIAEQNLVLDVLLPRELVLADAEIVWHIHALENAVEHRLHGRKLGLTLPDGKYQISLMIGTYVENSTVDVHHGKLAVTTFNPRIGRLQGESTLLAAWEVFAVKAGVPTHKIMTRERVSQFQAIVPEGEYDVFATIGDARQLARVRVGNGTNAITRMDIPTGRVNLLATLDNTPAMRPMSWKVFRLDGGTGRREVASPERHSASLVVPPGHYEAVAILNGKQRSREFTVSSGTFNSIVLAMD</sequence>
<name>A0A1Y1QMS6_9GAMM</name>
<protein>
    <submittedName>
        <fullName evidence="1">Uncharacterized protein</fullName>
    </submittedName>
</protein>
<evidence type="ECO:0000313" key="1">
    <source>
        <dbReference type="EMBL" id="OQX09522.1"/>
    </source>
</evidence>
<dbReference type="Proteomes" id="UP000192491">
    <property type="component" value="Unassembled WGS sequence"/>
</dbReference>
<dbReference type="EMBL" id="MTEJ01000140">
    <property type="protein sequence ID" value="OQX09522.1"/>
    <property type="molecule type" value="Genomic_DNA"/>
</dbReference>
<accession>A0A1Y1QMS6</accession>
<comment type="caution">
    <text evidence="1">The sequence shown here is derived from an EMBL/GenBank/DDBJ whole genome shotgun (WGS) entry which is preliminary data.</text>
</comment>
<reference evidence="1 2" key="1">
    <citation type="submission" date="2017-01" db="EMBL/GenBank/DDBJ databases">
        <title>Novel large sulfur bacteria in the metagenomes of groundwater-fed chemosynthetic microbial mats in the Lake Huron basin.</title>
        <authorList>
            <person name="Sharrar A.M."/>
            <person name="Flood B.E."/>
            <person name="Bailey J.V."/>
            <person name="Jones D.S."/>
            <person name="Biddanda B."/>
            <person name="Ruberg S.A."/>
            <person name="Marcus D.N."/>
            <person name="Dick G.J."/>
        </authorList>
    </citation>
    <scope>NUCLEOTIDE SEQUENCE [LARGE SCALE GENOMIC DNA]</scope>
    <source>
        <strain evidence="1">A8</strain>
    </source>
</reference>
<proteinExistence type="predicted"/>
<gene>
    <name evidence="1" type="ORF">BWK73_22585</name>
</gene>
<evidence type="ECO:0000313" key="2">
    <source>
        <dbReference type="Proteomes" id="UP000192491"/>
    </source>
</evidence>
<organism evidence="1 2">
    <name type="scientific">Thiothrix lacustris</name>
    <dbReference type="NCBI Taxonomy" id="525917"/>
    <lineage>
        <taxon>Bacteria</taxon>
        <taxon>Pseudomonadati</taxon>
        <taxon>Pseudomonadota</taxon>
        <taxon>Gammaproteobacteria</taxon>
        <taxon>Thiotrichales</taxon>
        <taxon>Thiotrichaceae</taxon>
        <taxon>Thiothrix</taxon>
    </lineage>
</organism>